<evidence type="ECO:0000313" key="11">
    <source>
        <dbReference type="Proteomes" id="UP000707451"/>
    </source>
</evidence>
<dbReference type="Pfam" id="PF18004">
    <property type="entry name" value="RPN2_C"/>
    <property type="match status" value="1"/>
</dbReference>
<dbReference type="GO" id="GO:0005634">
    <property type="term" value="C:nucleus"/>
    <property type="evidence" value="ECO:0007669"/>
    <property type="project" value="TreeGrafter"/>
</dbReference>
<dbReference type="AlphaFoldDB" id="A0A9P7Y1N1"/>
<dbReference type="InterPro" id="IPR016024">
    <property type="entry name" value="ARM-type_fold"/>
</dbReference>
<name>A0A9P7Y1N1_9FUNG</name>
<dbReference type="OrthoDB" id="261572at2759"/>
<evidence type="ECO:0000256" key="2">
    <source>
        <dbReference type="ARBA" id="ARBA00006308"/>
    </source>
</evidence>
<dbReference type="PANTHER" id="PTHR10943:SF2">
    <property type="entry name" value="26S PROTEASOME NON-ATPASE REGULATORY SUBUNIT 1"/>
    <property type="match status" value="1"/>
</dbReference>
<evidence type="ECO:0000313" key="10">
    <source>
        <dbReference type="EMBL" id="KAG9071310.1"/>
    </source>
</evidence>
<keyword evidence="11" id="KW-1185">Reference proteome</keyword>
<dbReference type="InterPro" id="IPR002015">
    <property type="entry name" value="Proteasome/cyclosome_rpt"/>
</dbReference>
<feature type="domain" description="26S proteasome non-ATPase regulatory subunit 1/RPN2 N-terminal" evidence="9">
    <location>
        <begin position="5"/>
        <end position="307"/>
    </location>
</feature>
<dbReference type="GO" id="GO:0043161">
    <property type="term" value="P:proteasome-mediated ubiquitin-dependent protein catabolic process"/>
    <property type="evidence" value="ECO:0007669"/>
    <property type="project" value="TreeGrafter"/>
</dbReference>
<feature type="compositionally biased region" description="Basic and acidic residues" evidence="7">
    <location>
        <begin position="840"/>
        <end position="858"/>
    </location>
</feature>
<dbReference type="InterPro" id="IPR016642">
    <property type="entry name" value="26S_Psome_Rpn2"/>
</dbReference>
<dbReference type="GO" id="GO:0042176">
    <property type="term" value="P:regulation of protein catabolic process"/>
    <property type="evidence" value="ECO:0007669"/>
    <property type="project" value="UniProtKB-UniRule"/>
</dbReference>
<sequence>MVGLTSAAGIIALLDEHDDDLKVYALQKLNGIVDQFWAEISDAVSKIEIMYEDTEFKDRALAALVASKVYYHLGEFDDSLNFALGAGNLFDLSLKSEYVDTIVSKCIDKYIAVKVQEQQDLQNAEPMDSRLKAVVEKMFDRCYQDGEYKQAVGIALEAHRLDVVEHSIKAGGPSVILPYVYDLTMTVVQDQAYRNTLLQLLVEQFRQLEEPDYVATNQCLVHLGHHKASAELLQHLVSSGSQADLLMAYQLAFDLENNATQKYLTKVSDALPVDAADAPQPKFAKVKSILSGKETIKLQLEFLCRNNHTDMLILKDSKVSIFGILMCNNIRLKRATNVLDARLSVYHSAVTFANAFMNAGTTSDDFLRQNLEWLSRATNWSKFSATAALGVIHKGQLSRGLSLLAPYLPQDGVTASPYSEGGSLFALGLIHANHGDEVLDYLRGVLRDTQIEVLQHGACLGLGTAGMATDNDDIYEELKNVLFSDSAIGGEAAGLAMGMVMLGTASEKALDEMLQYAHDTQHEKIIRGLAVGVSLVMYGKEDAADFLIERLSADKDPILRYGGMYTIAMAYAGTGSNKAIRRLLHVAVSDVNDDVRRAAVTALGFIMFRSHKQVPRIVQLLSESYNPHVRYGACLALGISCAGTGSLDAIELLEPMTKDNVDFVRQGAFIALAMVLMQQNEAQSPKAASVRKMYEEVIKKKNEDALAKFGAVLGQGIIDAGGRNVTISLQSRSGHSNMPAIVGVALFTQFWYWFPASHFLSLAFTPTAIIGVNADLNLPEIEFTSNARPSLFAYIPPTKPPAAVTVEKVATAVLSTTAKAQAKAKKAKNAESDAMDEDEKPVVKTEEAKEDEVKTTAKPKKEAQFEKLGNLARVVPAQLKYISFDKDARYVPVKKDVTGGIVVLQDNKPDEPENLIATTTSAVASTPPASGADTKMEVEEEEAPLPEPFTYPFGDE</sequence>
<dbReference type="PANTHER" id="PTHR10943">
    <property type="entry name" value="26S PROTEASOME NON-ATPASE REGULATORY SUBUNIT"/>
    <property type="match status" value="1"/>
</dbReference>
<dbReference type="GO" id="GO:0034515">
    <property type="term" value="C:proteasome storage granule"/>
    <property type="evidence" value="ECO:0007669"/>
    <property type="project" value="TreeGrafter"/>
</dbReference>
<dbReference type="EMBL" id="JAHRHY010000002">
    <property type="protein sequence ID" value="KAG9071310.1"/>
    <property type="molecule type" value="Genomic_DNA"/>
</dbReference>
<dbReference type="Pfam" id="PF01851">
    <property type="entry name" value="PC_rep"/>
    <property type="match status" value="2"/>
</dbReference>
<proteinExistence type="inferred from homology"/>
<reference evidence="10" key="1">
    <citation type="submission" date="2021-06" db="EMBL/GenBank/DDBJ databases">
        <title>Genome Sequence of Mortierella hyaline Strain SCG-10, a Cold-Adapted, Nitrate-Reducing Fungus Isolated from Soil in Minnesota, USA.</title>
        <authorList>
            <person name="Aldossari N."/>
        </authorList>
    </citation>
    <scope>NUCLEOTIDE SEQUENCE</scope>
    <source>
        <strain evidence="10">SCG-10</strain>
    </source>
</reference>
<dbReference type="Proteomes" id="UP000707451">
    <property type="component" value="Unassembled WGS sequence"/>
</dbReference>
<dbReference type="SUPFAM" id="SSF48371">
    <property type="entry name" value="ARM repeat"/>
    <property type="match status" value="1"/>
</dbReference>
<gene>
    <name evidence="10" type="primary">RPN2</name>
    <name evidence="10" type="ORF">KI688_005521</name>
</gene>
<evidence type="ECO:0000259" key="8">
    <source>
        <dbReference type="Pfam" id="PF18004"/>
    </source>
</evidence>
<feature type="compositionally biased region" description="Low complexity" evidence="7">
    <location>
        <begin position="920"/>
        <end position="930"/>
    </location>
</feature>
<dbReference type="GO" id="GO:0030234">
    <property type="term" value="F:enzyme regulator activity"/>
    <property type="evidence" value="ECO:0007669"/>
    <property type="project" value="UniProtKB-UniRule"/>
</dbReference>
<feature type="domain" description="26S proteasome regulatory subunit RPN2 C-terminal" evidence="8">
    <location>
        <begin position="767"/>
        <end position="916"/>
    </location>
</feature>
<organism evidence="10 11">
    <name type="scientific">Linnemannia hyalina</name>
    <dbReference type="NCBI Taxonomy" id="64524"/>
    <lineage>
        <taxon>Eukaryota</taxon>
        <taxon>Fungi</taxon>
        <taxon>Fungi incertae sedis</taxon>
        <taxon>Mucoromycota</taxon>
        <taxon>Mortierellomycotina</taxon>
        <taxon>Mortierellomycetes</taxon>
        <taxon>Mortierellales</taxon>
        <taxon>Mortierellaceae</taxon>
        <taxon>Linnemannia</taxon>
    </lineage>
</organism>
<evidence type="ECO:0000256" key="4">
    <source>
        <dbReference type="ARBA" id="ARBA00022737"/>
    </source>
</evidence>
<accession>A0A9P7Y1N1</accession>
<dbReference type="Pfam" id="PF13646">
    <property type="entry name" value="HEAT_2"/>
    <property type="match status" value="1"/>
</dbReference>
<comment type="caution">
    <text evidence="10">The sequence shown here is derived from an EMBL/GenBank/DDBJ whole genome shotgun (WGS) entry which is preliminary data.</text>
</comment>
<feature type="region of interest" description="Disordered" evidence="7">
    <location>
        <begin position="825"/>
        <end position="858"/>
    </location>
</feature>
<comment type="function">
    <text evidence="1 6">Acts as a regulatory subunit of the 26S proteasome which is involved in the ATP-dependent degradation of ubiquitinated proteins.</text>
</comment>
<dbReference type="PIRSF" id="PIRSF015947">
    <property type="entry name" value="26S_Psome_Rpn2"/>
    <property type="match status" value="1"/>
</dbReference>
<evidence type="ECO:0000259" key="9">
    <source>
        <dbReference type="Pfam" id="PF21505"/>
    </source>
</evidence>
<dbReference type="InterPro" id="IPR040623">
    <property type="entry name" value="RPN2_C"/>
</dbReference>
<keyword evidence="5 6" id="KW-0647">Proteasome</keyword>
<protein>
    <recommendedName>
        <fullName evidence="3 6">26S proteasome regulatory subunit RPN2</fullName>
    </recommendedName>
</protein>
<keyword evidence="4" id="KW-0677">Repeat</keyword>
<dbReference type="InterPro" id="IPR048570">
    <property type="entry name" value="PSMD1_RPN2_N"/>
</dbReference>
<dbReference type="FunFam" id="1.25.10.10:FF:000017">
    <property type="entry name" value="26S proteasome non-ATPase regulatory subunit 1"/>
    <property type="match status" value="1"/>
</dbReference>
<feature type="region of interest" description="Disordered" evidence="7">
    <location>
        <begin position="920"/>
        <end position="956"/>
    </location>
</feature>
<evidence type="ECO:0000256" key="3">
    <source>
        <dbReference type="ARBA" id="ARBA00015684"/>
    </source>
</evidence>
<dbReference type="GO" id="GO:0008540">
    <property type="term" value="C:proteasome regulatory particle, base subcomplex"/>
    <property type="evidence" value="ECO:0007669"/>
    <property type="project" value="UniProtKB-UniRule"/>
</dbReference>
<comment type="similarity">
    <text evidence="2 6">Belongs to the proteasome subunit S1 family.</text>
</comment>
<evidence type="ECO:0000256" key="7">
    <source>
        <dbReference type="SAM" id="MobiDB-lite"/>
    </source>
</evidence>
<evidence type="ECO:0000256" key="6">
    <source>
        <dbReference type="PIRNR" id="PIRNR015947"/>
    </source>
</evidence>
<evidence type="ECO:0000256" key="5">
    <source>
        <dbReference type="ARBA" id="ARBA00022942"/>
    </source>
</evidence>
<dbReference type="Pfam" id="PF21505">
    <property type="entry name" value="RPN2_N"/>
    <property type="match status" value="1"/>
</dbReference>
<dbReference type="InterPro" id="IPR011989">
    <property type="entry name" value="ARM-like"/>
</dbReference>
<dbReference type="Gene3D" id="1.25.10.10">
    <property type="entry name" value="Leucine-rich Repeat Variant"/>
    <property type="match status" value="1"/>
</dbReference>
<evidence type="ECO:0000256" key="1">
    <source>
        <dbReference type="ARBA" id="ARBA00002187"/>
    </source>
</evidence>